<keyword evidence="4" id="KW-1185">Reference proteome</keyword>
<gene>
    <name evidence="5" type="primary">LOC111025051</name>
</gene>
<dbReference type="PANTHER" id="PTHR13068">
    <property type="entry name" value="CGI-12 PROTEIN-RELATED"/>
    <property type="match status" value="1"/>
</dbReference>
<dbReference type="AlphaFoldDB" id="A0A6J1DXM2"/>
<accession>A0A6J1DXM2</accession>
<dbReference type="Proteomes" id="UP000504603">
    <property type="component" value="Unplaced"/>
</dbReference>
<keyword evidence="3" id="KW-0809">Transit peptide</keyword>
<keyword evidence="2" id="KW-0806">Transcription termination</keyword>
<dbReference type="SMART" id="SM00733">
    <property type="entry name" value="Mterf"/>
    <property type="match status" value="5"/>
</dbReference>
<evidence type="ECO:0000313" key="4">
    <source>
        <dbReference type="Proteomes" id="UP000504603"/>
    </source>
</evidence>
<reference evidence="5" key="1">
    <citation type="submission" date="2025-08" db="UniProtKB">
        <authorList>
            <consortium name="RefSeq"/>
        </authorList>
    </citation>
    <scope>IDENTIFICATION</scope>
    <source>
        <strain evidence="5">OHB3-1</strain>
    </source>
</reference>
<dbReference type="Pfam" id="PF02536">
    <property type="entry name" value="mTERF"/>
    <property type="match status" value="1"/>
</dbReference>
<dbReference type="GO" id="GO:0003676">
    <property type="term" value="F:nucleic acid binding"/>
    <property type="evidence" value="ECO:0007669"/>
    <property type="project" value="InterPro"/>
</dbReference>
<dbReference type="FunFam" id="1.25.70.10:FF:000014">
    <property type="entry name" value="Transcription termination factor MTEF18, mitochondrial"/>
    <property type="match status" value="1"/>
</dbReference>
<dbReference type="KEGG" id="mcha:111025051"/>
<dbReference type="GeneID" id="111025051"/>
<evidence type="ECO:0000256" key="2">
    <source>
        <dbReference type="ARBA" id="ARBA00022472"/>
    </source>
</evidence>
<evidence type="ECO:0000256" key="3">
    <source>
        <dbReference type="ARBA" id="ARBA00022946"/>
    </source>
</evidence>
<dbReference type="PANTHER" id="PTHR13068:SF38">
    <property type="entry name" value="TRANSCRIPTION TERMINATION FACTOR FAMILY PROTEIN"/>
    <property type="match status" value="1"/>
</dbReference>
<keyword evidence="2" id="KW-0805">Transcription regulation</keyword>
<keyword evidence="2" id="KW-0804">Transcription</keyword>
<sequence length="593" mass="67821">MSYLQKLRTLSMVSSIIADNKFNLVRILSSQIGSSPAARNPRFYRTKRAHQAGECENFGGVPTRSGRNGHRISRATRKEAQAALLEYLHSTRGVQFMDAENMSKNSPLFLEKLLGKVENDGDIGRSITRFLRYHPINEFEPFFESAGLHPAEYNAFLPRELMFLNDDGLLLENYRVLCNYGVEQNKIGKIYKEATQIFRYDYGVLLSKLRAYEELDLSQATVVKFVVCSPYLLVGGVNEGFVKVLDKLKNIGFESSWVEEQLIDGNSYNWKQILGLLFWFQKMGCSNEKLGDLISQHPDFLFEDSGSKSLSLIGFLLKMGSSMIQICSMFMQFPQIRVGKFVSNIRRCLSFFNEIDMGVEEIGYLVRSQPLLLGSYTLKKTNSLLANLNVGKKRLCQFILENPEELKNWKLGTRVTPLPVAGELKRSKQQKTQFLLKLGLEENSSKMKEALKVFRGKGAELQERFDCIIKAGIDEKDVYKMIEVSPQILNQTKDKIEEKIDFLLNDLGYPVSSLVNFPSYLSYTTQRVTLRFSMYTWLKEQGTADPTLALSTIIACSENTFLRQYVNHHPQGVEFWQKLKREIYSDSLSCLTH</sequence>
<dbReference type="OrthoDB" id="764594at2759"/>
<dbReference type="FunFam" id="1.25.70.10:FF:000019">
    <property type="entry name" value="mTERF family protein"/>
    <property type="match status" value="1"/>
</dbReference>
<dbReference type="Gene3D" id="1.25.70.10">
    <property type="entry name" value="Transcription termination factor 3, mitochondrial"/>
    <property type="match status" value="2"/>
</dbReference>
<dbReference type="GO" id="GO:0006353">
    <property type="term" value="P:DNA-templated transcription termination"/>
    <property type="evidence" value="ECO:0007669"/>
    <property type="project" value="UniProtKB-KW"/>
</dbReference>
<proteinExistence type="inferred from homology"/>
<protein>
    <submittedName>
        <fullName evidence="5">Transcription termination factor MTEF18, mitochondrial-like</fullName>
    </submittedName>
</protein>
<name>A0A6J1DXM2_MOMCH</name>
<comment type="similarity">
    <text evidence="1">Belongs to the mTERF family.</text>
</comment>
<dbReference type="RefSeq" id="XP_022158597.1">
    <property type="nucleotide sequence ID" value="XM_022302905.1"/>
</dbReference>
<dbReference type="InterPro" id="IPR003690">
    <property type="entry name" value="MTERF"/>
</dbReference>
<dbReference type="InterPro" id="IPR038538">
    <property type="entry name" value="MTERF_sf"/>
</dbReference>
<evidence type="ECO:0000313" key="5">
    <source>
        <dbReference type="RefSeq" id="XP_022158597.1"/>
    </source>
</evidence>
<organism evidence="4 5">
    <name type="scientific">Momordica charantia</name>
    <name type="common">Bitter gourd</name>
    <name type="synonym">Balsam pear</name>
    <dbReference type="NCBI Taxonomy" id="3673"/>
    <lineage>
        <taxon>Eukaryota</taxon>
        <taxon>Viridiplantae</taxon>
        <taxon>Streptophyta</taxon>
        <taxon>Embryophyta</taxon>
        <taxon>Tracheophyta</taxon>
        <taxon>Spermatophyta</taxon>
        <taxon>Magnoliopsida</taxon>
        <taxon>eudicotyledons</taxon>
        <taxon>Gunneridae</taxon>
        <taxon>Pentapetalae</taxon>
        <taxon>rosids</taxon>
        <taxon>fabids</taxon>
        <taxon>Cucurbitales</taxon>
        <taxon>Cucurbitaceae</taxon>
        <taxon>Momordiceae</taxon>
        <taxon>Momordica</taxon>
    </lineage>
</organism>
<evidence type="ECO:0000256" key="1">
    <source>
        <dbReference type="ARBA" id="ARBA00007692"/>
    </source>
</evidence>